<reference evidence="2 3" key="1">
    <citation type="journal article" date="2010" name="Stand. Genomic Sci.">
        <title>Complete genome sequence of Spirochaeta smaragdinae type strain (SEBR 4228).</title>
        <authorList>
            <person name="Mavromatis K."/>
            <person name="Yasawong M."/>
            <person name="Chertkov O."/>
            <person name="Lapidus A."/>
            <person name="Lucas S."/>
            <person name="Nolan M."/>
            <person name="Del Rio T.G."/>
            <person name="Tice H."/>
            <person name="Cheng J.F."/>
            <person name="Pitluck S."/>
            <person name="Liolios K."/>
            <person name="Ivanova N."/>
            <person name="Tapia R."/>
            <person name="Han C."/>
            <person name="Bruce D."/>
            <person name="Goodwin L."/>
            <person name="Pati A."/>
            <person name="Chen A."/>
            <person name="Palaniappan K."/>
            <person name="Land M."/>
            <person name="Hauser L."/>
            <person name="Chang Y.J."/>
            <person name="Jeffries C.D."/>
            <person name="Detter J.C."/>
            <person name="Rohde M."/>
            <person name="Brambilla E."/>
            <person name="Spring S."/>
            <person name="Goker M."/>
            <person name="Sikorski J."/>
            <person name="Woyke T."/>
            <person name="Bristow J."/>
            <person name="Eisen J.A."/>
            <person name="Markowitz V."/>
            <person name="Hugenholtz P."/>
            <person name="Klenk H.P."/>
            <person name="Kyrpides N.C."/>
        </authorList>
    </citation>
    <scope>NUCLEOTIDE SEQUENCE [LARGE SCALE GENOMIC DNA]</scope>
    <source>
        <strain evidence="3">DSM 11293 / JCM 15392 / SEBR 4228</strain>
    </source>
</reference>
<feature type="region of interest" description="Disordered" evidence="1">
    <location>
        <begin position="750"/>
        <end position="788"/>
    </location>
</feature>
<gene>
    <name evidence="2" type="ordered locus">Spirs_2358</name>
</gene>
<evidence type="ECO:0000313" key="2">
    <source>
        <dbReference type="EMBL" id="ADK81473.1"/>
    </source>
</evidence>
<accession>E1R1U7</accession>
<protein>
    <submittedName>
        <fullName evidence="2">Uncharacterized protein</fullName>
    </submittedName>
</protein>
<dbReference type="eggNOG" id="COG0389">
    <property type="taxonomic scope" value="Bacteria"/>
</dbReference>
<dbReference type="Proteomes" id="UP000002318">
    <property type="component" value="Chromosome"/>
</dbReference>
<name>E1R1U7_SEDSS</name>
<dbReference type="HOGENOM" id="CLU_243982_0_0_12"/>
<keyword evidence="3" id="KW-1185">Reference proteome</keyword>
<proteinExistence type="predicted"/>
<dbReference type="KEGG" id="ssm:Spirs_2358"/>
<dbReference type="STRING" id="573413.Spirs_2358"/>
<sequence>MLFFCVVLRVAAADEVPLPSEEVPATLFASIPEEDIDLYVSGTWQAEVSAGFALTWSTLSPVMQTTTISDIDSGFRFDQYPDIIISLWIRDRWFFDLSFKEGNDVNSIVAGYQGKEGELVQEVRVGNIDIGSFESSFFTLPEAGIDSLGLWARLTPEHSEHSFALRYDPAAYQRVTFRGMNEVKQEQFDLDDYSTNRVFVLPDDDVEDVVLYIQDEDGAFQEAGTDDAVVDTENGIVYLKEAPTGRVAVYYKKGGKEVGDSGLGTDALCGINADGLFDPKATPVDFFFDSGTADSYNGLDSFDFSDELETTVDGNTALLLYRPGLWSPFLHRGIYELSTTPQEDELYAALMSGSDEYDGISLEAEQLSYGEEDFGKLIRIVDEDRELSDMRSLYRRYPLARAIIEAGYNSDIYGPKRGISGDAAPWLLQIEHLSEVSAFQLEEGVLGDSVSVTKNGREQSRFTVDYDTGVLTPLFTVNDDDLIVVTYRTRSGGDLGDLIFATQNSFTLTDRLSLGLDAGFRWNIAGQSYTTESDQAPGFIAAGTSLFYDNKDEEDYALSFSVEAGLSLNNPDTTGIFRLLGMNDAGVDVPISNKRLFPAAADDANEDPVNEIEAQFLQDDRGKLFYYDFYSYPTVGTAVLKRYDWNVPSDQRYPYDEDEGEDRVGPSIAATGSETDGNALVFTYELDAGEWVGGRIPLSTGGNALDLSSATRIDLLVRPRQDISDLNIYLRVGDLIEDLDGDGLLDEESGSLSSGFSFDPDGIDRPVGGDNGKTDSEDLNGDGELSWTGGEDDDLVWEEVIIDHSDTSSEFKPGSNSWQRISIDLSAAERAKLQSVTAMDIMIVNEGSAATGTILVADPIFVGTSFSVSPDDSTSQTVTASEALETRAGASSASTSLAEAFPDEAEIFTDGETQRCALFTWDAGIAGGTWSASTLTPTADLGNYQALRFFLRTPDPAPDNIMVSLSSTEGKGVTATFVPIESDAWQLITINLDKKRIKSSEGTISDQEVSVNDRDAAVSYFKMEVETSSEDTSGELWLDELHLTDALMSLESTVKSSVAYHKPGTYFSLKGKPVLSEFDFASESTWNGDYGTAAGSDSTHSFYSSSALSSALFNGNVYGDFAFSAEAYEFLPSFTAGYAMPVASGRIKAAEEYAEDHAAEGITFSHSAEITFAPWIANPERILSLESSFSKPKTKVKQQWAIGMGAGRSEAHNAFSLSLSNALTGSDEEEDETFSERMSESTEGLLLPQMDQVTRRNSELDLMQMFPLPLGFLTVEADGSTTARSSSSERLDADHLLSTTWDLPMEKKRNLRFRLYHALEAKVSIEDITSTPATPLHSLILDAEGFSTGIGSIYALLSSDPLSVFGTGPFTGDEEKLLTASYTPAASCSFSRNPGSALSDLIVPATFDITRSTTYEKSYDEIGRSGVTSISWTSSAINLFGRLGSYPLADWYRTDAFASSARFDIEDSGALDALHIASFLLQITEKYSLKGENDFSASFDEGASLDTLENETTVTLISRKGEPRRLPIPHYLRGDGPVRLIHELSFGNDLLFDNEENEQDLTLSLSHETTLDLSSRGEINAHLTGLFMREAYASGSDSVTYYTIGFEAGLGFTLSF</sequence>
<evidence type="ECO:0000313" key="3">
    <source>
        <dbReference type="Proteomes" id="UP000002318"/>
    </source>
</evidence>
<dbReference type="EMBL" id="CP002116">
    <property type="protein sequence ID" value="ADK81473.1"/>
    <property type="molecule type" value="Genomic_DNA"/>
</dbReference>
<evidence type="ECO:0000256" key="1">
    <source>
        <dbReference type="SAM" id="MobiDB-lite"/>
    </source>
</evidence>
<organism evidence="2 3">
    <name type="scientific">Sediminispirochaeta smaragdinae (strain DSM 11293 / JCM 15392 / SEBR 4228)</name>
    <name type="common">Spirochaeta smaragdinae</name>
    <dbReference type="NCBI Taxonomy" id="573413"/>
    <lineage>
        <taxon>Bacteria</taxon>
        <taxon>Pseudomonadati</taxon>
        <taxon>Spirochaetota</taxon>
        <taxon>Spirochaetia</taxon>
        <taxon>Spirochaetales</taxon>
        <taxon>Spirochaetaceae</taxon>
        <taxon>Sediminispirochaeta</taxon>
    </lineage>
</organism>